<dbReference type="GO" id="GO:0030674">
    <property type="term" value="F:protein-macromolecule adaptor activity"/>
    <property type="evidence" value="ECO:0007669"/>
    <property type="project" value="InterPro"/>
</dbReference>
<dbReference type="GO" id="GO:0051017">
    <property type="term" value="P:actin filament bundle assembly"/>
    <property type="evidence" value="ECO:0007669"/>
    <property type="project" value="TreeGrafter"/>
</dbReference>
<dbReference type="GO" id="GO:0007163">
    <property type="term" value="P:establishment or maintenance of cell polarity"/>
    <property type="evidence" value="ECO:0007669"/>
    <property type="project" value="TreeGrafter"/>
</dbReference>
<evidence type="ECO:0000256" key="3">
    <source>
        <dbReference type="ARBA" id="ARBA00022490"/>
    </source>
</evidence>
<comment type="similarity">
    <text evidence="2">Belongs to the fascin family.</text>
</comment>
<evidence type="ECO:0000259" key="7">
    <source>
        <dbReference type="Pfam" id="PF06268"/>
    </source>
</evidence>
<feature type="region of interest" description="Disordered" evidence="6">
    <location>
        <begin position="1"/>
        <end position="22"/>
    </location>
</feature>
<keyword evidence="3" id="KW-0963">Cytoplasm</keyword>
<evidence type="ECO:0000256" key="6">
    <source>
        <dbReference type="SAM" id="MobiDB-lite"/>
    </source>
</evidence>
<sequence length="428" mass="47955">MTRHGACSTSHGYKQNEKEREQGKACFGRVKKETGYLTAYGALPGRAILSLCTLVPGTKRERYRQPFPDPRIVYNRDSFDGGQRKPGFGTHTSVVFEKIRVEVLPRYSAQPVGHPISHPPDPGTPTVRRQLDMAMNGVKGSEGHHHWLVGLINHQGKYLTAETFGFKINASGATMRKKQVWTIEHDPKGDDIIYIRSHLGRYLSSDKRGNVSCNSESTGQEEKFCIVYEDTKRGGPDSGKWAIRSVAYGTYFGGSEDKLSCNQKNPGASEWWTVHLAVHPQVNLKNVNRKKYACFEPGDDDKDTDDAIQVKALIPWGEEAIVTLDFADGKYALKSCNNRYLDREGYLVEERDENCMYTLQIRSGQYSGMALKDCTGRFLTGVGMDAIMQGRNTTVGKDELFTIEDSHPQVFFVAHNNKKVSIKQGKSD</sequence>
<dbReference type="PANTHER" id="PTHR10551">
    <property type="entry name" value="FASCIN"/>
    <property type="match status" value="1"/>
</dbReference>
<keyword evidence="4" id="KW-0009">Actin-binding</keyword>
<name>A0AAD9JI77_9ANNE</name>
<dbReference type="GO" id="GO:0005737">
    <property type="term" value="C:cytoplasm"/>
    <property type="evidence" value="ECO:0007669"/>
    <property type="project" value="TreeGrafter"/>
</dbReference>
<dbReference type="Gene3D" id="2.80.10.50">
    <property type="match status" value="2"/>
</dbReference>
<feature type="domain" description="Fascin-like" evidence="7">
    <location>
        <begin position="156"/>
        <end position="274"/>
    </location>
</feature>
<evidence type="ECO:0000256" key="2">
    <source>
        <dbReference type="ARBA" id="ARBA00007415"/>
    </source>
</evidence>
<dbReference type="SUPFAM" id="SSF50405">
    <property type="entry name" value="Actin-crosslinking proteins"/>
    <property type="match status" value="2"/>
</dbReference>
<dbReference type="InterPro" id="IPR022768">
    <property type="entry name" value="Fascin-like_dom"/>
</dbReference>
<dbReference type="GO" id="GO:0051015">
    <property type="term" value="F:actin filament binding"/>
    <property type="evidence" value="ECO:0007669"/>
    <property type="project" value="InterPro"/>
</dbReference>
<evidence type="ECO:0000256" key="5">
    <source>
        <dbReference type="ARBA" id="ARBA00023212"/>
    </source>
</evidence>
<evidence type="ECO:0000256" key="4">
    <source>
        <dbReference type="ARBA" id="ARBA00023203"/>
    </source>
</evidence>
<protein>
    <recommendedName>
        <fullName evidence="7">Fascin-like domain-containing protein</fullName>
    </recommendedName>
</protein>
<gene>
    <name evidence="8" type="ORF">LSH36_290g03085</name>
</gene>
<dbReference type="Proteomes" id="UP001208570">
    <property type="component" value="Unassembled WGS sequence"/>
</dbReference>
<keyword evidence="9" id="KW-1185">Reference proteome</keyword>
<dbReference type="AlphaFoldDB" id="A0AAD9JI77"/>
<dbReference type="PANTHER" id="PTHR10551:SF9">
    <property type="entry name" value="FASCIN-2"/>
    <property type="match status" value="1"/>
</dbReference>
<accession>A0AAD9JI77</accession>
<dbReference type="CDD" id="cd23335">
    <property type="entry name" value="beta-trefoil_FSCN_rpt2"/>
    <property type="match status" value="1"/>
</dbReference>
<feature type="domain" description="Fascin-like" evidence="7">
    <location>
        <begin position="310"/>
        <end position="403"/>
    </location>
</feature>
<dbReference type="GO" id="GO:0015629">
    <property type="term" value="C:actin cytoskeleton"/>
    <property type="evidence" value="ECO:0007669"/>
    <property type="project" value="TreeGrafter"/>
</dbReference>
<keyword evidence="5" id="KW-0206">Cytoskeleton</keyword>
<reference evidence="8" key="1">
    <citation type="journal article" date="2023" name="Mol. Biol. Evol.">
        <title>Third-Generation Sequencing Reveals the Adaptive Role of the Epigenome in Three Deep-Sea Polychaetes.</title>
        <authorList>
            <person name="Perez M."/>
            <person name="Aroh O."/>
            <person name="Sun Y."/>
            <person name="Lan Y."/>
            <person name="Juniper S.K."/>
            <person name="Young C.R."/>
            <person name="Angers B."/>
            <person name="Qian P.Y."/>
        </authorList>
    </citation>
    <scope>NUCLEOTIDE SEQUENCE</scope>
    <source>
        <strain evidence="8">P08H-3</strain>
    </source>
</reference>
<dbReference type="InterPro" id="IPR008999">
    <property type="entry name" value="Actin-crosslinking"/>
</dbReference>
<dbReference type="InterPro" id="IPR010431">
    <property type="entry name" value="Fascin"/>
</dbReference>
<dbReference type="CDD" id="cd23334">
    <property type="entry name" value="beta-trefoil_FSCN_rpt1"/>
    <property type="match status" value="1"/>
</dbReference>
<proteinExistence type="inferred from homology"/>
<evidence type="ECO:0000313" key="8">
    <source>
        <dbReference type="EMBL" id="KAK2153663.1"/>
    </source>
</evidence>
<evidence type="ECO:0000313" key="9">
    <source>
        <dbReference type="Proteomes" id="UP001208570"/>
    </source>
</evidence>
<comment type="subcellular location">
    <subcellularLocation>
        <location evidence="1">Cytoplasm</location>
        <location evidence="1">Cytoskeleton</location>
    </subcellularLocation>
</comment>
<dbReference type="FunFam" id="2.80.10.50:FF:000010">
    <property type="entry name" value="Fascin"/>
    <property type="match status" value="1"/>
</dbReference>
<comment type="caution">
    <text evidence="8">The sequence shown here is derived from an EMBL/GenBank/DDBJ whole genome shotgun (WGS) entry which is preliminary data.</text>
</comment>
<dbReference type="Pfam" id="PF06268">
    <property type="entry name" value="Fascin"/>
    <property type="match status" value="2"/>
</dbReference>
<evidence type="ECO:0000256" key="1">
    <source>
        <dbReference type="ARBA" id="ARBA00004245"/>
    </source>
</evidence>
<organism evidence="8 9">
    <name type="scientific">Paralvinella palmiformis</name>
    <dbReference type="NCBI Taxonomy" id="53620"/>
    <lineage>
        <taxon>Eukaryota</taxon>
        <taxon>Metazoa</taxon>
        <taxon>Spiralia</taxon>
        <taxon>Lophotrochozoa</taxon>
        <taxon>Annelida</taxon>
        <taxon>Polychaeta</taxon>
        <taxon>Sedentaria</taxon>
        <taxon>Canalipalpata</taxon>
        <taxon>Terebellida</taxon>
        <taxon>Terebelliformia</taxon>
        <taxon>Alvinellidae</taxon>
        <taxon>Paralvinella</taxon>
    </lineage>
</organism>
<dbReference type="GO" id="GO:0016477">
    <property type="term" value="P:cell migration"/>
    <property type="evidence" value="ECO:0007669"/>
    <property type="project" value="TreeGrafter"/>
</dbReference>
<dbReference type="FunFam" id="2.80.10.50:FF:000015">
    <property type="entry name" value="Fascin"/>
    <property type="match status" value="1"/>
</dbReference>
<dbReference type="EMBL" id="JAODUP010000290">
    <property type="protein sequence ID" value="KAK2153663.1"/>
    <property type="molecule type" value="Genomic_DNA"/>
</dbReference>